<protein>
    <recommendedName>
        <fullName evidence="5">3'(2'),5'-bisphosphate nucleotidase</fullName>
        <ecNumber evidence="5">3.1.3.7</ecNumber>
    </recommendedName>
</protein>
<dbReference type="InterPro" id="IPR006089">
    <property type="entry name" value="Acyl-CoA_DH_CS"/>
</dbReference>
<dbReference type="InterPro" id="IPR020583">
    <property type="entry name" value="Inositol_monoP_metal-BS"/>
</dbReference>
<dbReference type="InterPro" id="IPR041504">
    <property type="entry name" value="AidB_N"/>
</dbReference>
<comment type="cofactor">
    <cofactor evidence="2">
        <name>FAD</name>
        <dbReference type="ChEBI" id="CHEBI:57692"/>
    </cofactor>
</comment>
<feature type="domain" description="Acyl-CoA dehydrogenase 11-like C-terminal" evidence="16">
    <location>
        <begin position="750"/>
        <end position="825"/>
    </location>
</feature>
<keyword evidence="12" id="KW-1133">Transmembrane helix</keyword>
<evidence type="ECO:0000259" key="15">
    <source>
        <dbReference type="Pfam" id="PF18158"/>
    </source>
</evidence>
<evidence type="ECO:0000313" key="18">
    <source>
        <dbReference type="Proteomes" id="UP000242875"/>
    </source>
</evidence>
<dbReference type="GO" id="GO:0003995">
    <property type="term" value="F:acyl-CoA dehydrogenase activity"/>
    <property type="evidence" value="ECO:0007669"/>
    <property type="project" value="InterPro"/>
</dbReference>
<comment type="cofactor">
    <cofactor evidence="1 11">
        <name>Mg(2+)</name>
        <dbReference type="ChEBI" id="CHEBI:18420"/>
    </cofactor>
</comment>
<organism evidence="17 18">
    <name type="scientific">Bifiguratus adelaidae</name>
    <dbReference type="NCBI Taxonomy" id="1938954"/>
    <lineage>
        <taxon>Eukaryota</taxon>
        <taxon>Fungi</taxon>
        <taxon>Fungi incertae sedis</taxon>
        <taxon>Mucoromycota</taxon>
        <taxon>Mucoromycotina</taxon>
        <taxon>Endogonomycetes</taxon>
        <taxon>Endogonales</taxon>
        <taxon>Endogonales incertae sedis</taxon>
        <taxon>Bifiguratus</taxon>
    </lineage>
</organism>
<reference evidence="17 18" key="1">
    <citation type="journal article" date="2017" name="Mycologia">
        <title>Bifiguratus adelaidae, gen. et sp. nov., a new member of Mucoromycotina in endophytic and soil-dwelling habitats.</title>
        <authorList>
            <person name="Torres-Cruz T.J."/>
            <person name="Billingsley Tobias T.L."/>
            <person name="Almatruk M."/>
            <person name="Hesse C."/>
            <person name="Kuske C.R."/>
            <person name="Desiro A."/>
            <person name="Benucci G.M."/>
            <person name="Bonito G."/>
            <person name="Stajich J.E."/>
            <person name="Dunlap C."/>
            <person name="Arnold A.E."/>
            <person name="Porras-Alfaro A."/>
        </authorList>
    </citation>
    <scope>NUCLEOTIDE SEQUENCE [LARGE SCALE GENOMIC DNA]</scope>
    <source>
        <strain evidence="17 18">AZ0501</strain>
    </source>
</reference>
<dbReference type="FunFam" id="3.40.190.80:FF:000003">
    <property type="entry name" value="PAP-specific phosphatase HAL2-like"/>
    <property type="match status" value="1"/>
</dbReference>
<dbReference type="InterPro" id="IPR036250">
    <property type="entry name" value="AcylCo_DH-like_C"/>
</dbReference>
<evidence type="ECO:0000256" key="12">
    <source>
        <dbReference type="SAM" id="Phobius"/>
    </source>
</evidence>
<dbReference type="Proteomes" id="UP000242875">
    <property type="component" value="Unassembled WGS sequence"/>
</dbReference>
<dbReference type="Pfam" id="PF00459">
    <property type="entry name" value="Inositol_P"/>
    <property type="match status" value="1"/>
</dbReference>
<dbReference type="Pfam" id="PF18158">
    <property type="entry name" value="AidB_N"/>
    <property type="match status" value="1"/>
</dbReference>
<dbReference type="Pfam" id="PF02770">
    <property type="entry name" value="Acyl-CoA_dh_M"/>
    <property type="match status" value="1"/>
</dbReference>
<dbReference type="GO" id="GO:0006790">
    <property type="term" value="P:sulfur compound metabolic process"/>
    <property type="evidence" value="ECO:0007669"/>
    <property type="project" value="InterPro"/>
</dbReference>
<feature type="domain" description="Acyl-CoA oxidase/dehydrogenase middle" evidence="14">
    <location>
        <begin position="477"/>
        <end position="574"/>
    </location>
</feature>
<feature type="domain" description="Acyl-CoA dehydrogenase/oxidase C-terminal" evidence="13">
    <location>
        <begin position="585"/>
        <end position="742"/>
    </location>
</feature>
<sequence>MALVKERSVAIHAVLQASQVCQQVFNRLVKGQTITKIADFSAQAVVNSILLEHFPDDRIVGEEDSSDLRGESAKTLRDKVVQLTNTVMSPPLSEDKILASIDRGNYEGGARGRHWALDPIDGTKGFLRGEQFAVCLALIVDGEVQLGVMGCPNLPVKFSEPDGEKGSLFIAVKGQGAFQRAFSAEDETPIHFSKVADVSAATFCESVESGHSSHSEAAQIAERLGITKPPVRMDSQAKYCSISRGDADIYLRLPVSDTYVEKIWDHASGSLLVKEAGGRVSDIHGQPLDFSIGRTLSKNKGVVAANASVYDKAVPTLGNQYEDDIAFKSVLKRLLPADVHAAITPDLHRFGQAVMEEIARLGDQVEAEHPTLVQYDAWCRRVDDLKTSAAWEKLHEIAFKEGLVAIAYEREYGEYSRVYQFAKQYLFSPSSAVVTCPFSMTDGAARVLELMGTPEMKETYYKRLISRDPSVGWTSGQWMTERPGGSDVGQTETEAELIDPMANIWSVRGFKWFSSATTADMAMLLARSKDPTSGLTKPATEMRQPDGSLNGVRVHRLKNKYGTKGLPTAELELQGMKAQLVGELGRGVPNIASILNITRIYCVAGSLTAIRRTLAIAKDYATKRVAFGKTLRDQPLHLTTLMEVELNFRAILQLMFYAISLLGKIECNQADKHTALVLRFLTPMAKSWSCKVAVSCIQECMEALGGQGYMEDVGIARHLRDATVNAIWEGTTNVLALDVLRVLKETKNSVLNIFEQEHVSRITTVPSELRQASDNVQSGFKVVENHLKSIKSADLLEAGARELTFSLARLVSGTLLIEQAAWSLKNMGGVIGGVIGLAALGALGWLFYKRRKASKDPIGSPDYSYSDPVVMEDLQPGSDSGYGHVDKAGLGVSSAVAGGAFAASQGA</sequence>
<keyword evidence="6" id="KW-0285">Flavoprotein</keyword>
<dbReference type="EC" id="3.1.3.7" evidence="5"/>
<evidence type="ECO:0000256" key="7">
    <source>
        <dbReference type="ARBA" id="ARBA00022723"/>
    </source>
</evidence>
<dbReference type="PANTHER" id="PTHR42707">
    <property type="entry name" value="ACYL-COA DEHYDROGENASE"/>
    <property type="match status" value="1"/>
</dbReference>
<feature type="binding site" evidence="11">
    <location>
        <position position="121"/>
    </location>
    <ligand>
        <name>Mg(2+)</name>
        <dbReference type="ChEBI" id="CHEBI:18420"/>
        <label>1</label>
        <note>catalytic</note>
    </ligand>
</feature>
<feature type="transmembrane region" description="Helical" evidence="12">
    <location>
        <begin position="827"/>
        <end position="848"/>
    </location>
</feature>
<feature type="binding site" evidence="11">
    <location>
        <position position="62"/>
    </location>
    <ligand>
        <name>Mg(2+)</name>
        <dbReference type="ChEBI" id="CHEBI:18420"/>
        <label>1</label>
        <note>catalytic</note>
    </ligand>
</feature>
<dbReference type="InterPro" id="IPR053998">
    <property type="entry name" value="ACDH-11_C"/>
</dbReference>
<dbReference type="PANTHER" id="PTHR42707:SF2">
    <property type="entry name" value="ACD11 DEHYDROGENASE"/>
    <property type="match status" value="1"/>
</dbReference>
<keyword evidence="7 11" id="KW-0479">Metal-binding</keyword>
<feature type="binding site" evidence="11">
    <location>
        <position position="265"/>
    </location>
    <ligand>
        <name>Mg(2+)</name>
        <dbReference type="ChEBI" id="CHEBI:18420"/>
        <label>1</label>
        <note>catalytic</note>
    </ligand>
</feature>
<evidence type="ECO:0000256" key="6">
    <source>
        <dbReference type="ARBA" id="ARBA00022630"/>
    </source>
</evidence>
<dbReference type="SUPFAM" id="SSF47203">
    <property type="entry name" value="Acyl-CoA dehydrogenase C-terminal domain-like"/>
    <property type="match status" value="1"/>
</dbReference>
<dbReference type="NCBIfam" id="TIGR01330">
    <property type="entry name" value="bisphos_HAL2"/>
    <property type="match status" value="1"/>
</dbReference>
<keyword evidence="18" id="KW-1185">Reference proteome</keyword>
<dbReference type="GO" id="GO:0046872">
    <property type="term" value="F:metal ion binding"/>
    <property type="evidence" value="ECO:0007669"/>
    <property type="project" value="UniProtKB-KW"/>
</dbReference>
<keyword evidence="12" id="KW-0812">Transmembrane</keyword>
<evidence type="ECO:0000256" key="5">
    <source>
        <dbReference type="ARBA" id="ARBA00012633"/>
    </source>
</evidence>
<dbReference type="GO" id="GO:0046854">
    <property type="term" value="P:phosphatidylinositol phosphate biosynthetic process"/>
    <property type="evidence" value="ECO:0007669"/>
    <property type="project" value="InterPro"/>
</dbReference>
<dbReference type="PROSITE" id="PS00630">
    <property type="entry name" value="IMP_2"/>
    <property type="match status" value="1"/>
</dbReference>
<evidence type="ECO:0000256" key="3">
    <source>
        <dbReference type="ARBA" id="ARBA00009347"/>
    </source>
</evidence>
<dbReference type="InterPro" id="IPR006091">
    <property type="entry name" value="Acyl-CoA_Oxase/DH_mid-dom"/>
</dbReference>
<feature type="binding site" evidence="11">
    <location>
        <position position="118"/>
    </location>
    <ligand>
        <name>Mg(2+)</name>
        <dbReference type="ChEBI" id="CHEBI:18420"/>
        <label>1</label>
        <note>catalytic</note>
    </ligand>
</feature>
<dbReference type="Gene3D" id="3.40.190.80">
    <property type="match status" value="1"/>
</dbReference>
<dbReference type="GO" id="GO:0008441">
    <property type="term" value="F:3'(2'),5'-bisphosphate nucleotidase activity"/>
    <property type="evidence" value="ECO:0007669"/>
    <property type="project" value="UniProtKB-EC"/>
</dbReference>
<keyword evidence="9" id="KW-0274">FAD</keyword>
<comment type="similarity">
    <text evidence="4">Belongs to the inositol monophosphatase superfamily.</text>
</comment>
<dbReference type="PRINTS" id="PR00377">
    <property type="entry name" value="IMPHPHTASES"/>
</dbReference>
<evidence type="ECO:0000259" key="16">
    <source>
        <dbReference type="Pfam" id="PF22217"/>
    </source>
</evidence>
<dbReference type="CDD" id="cd01517">
    <property type="entry name" value="PAP_phosphatase"/>
    <property type="match status" value="1"/>
</dbReference>
<dbReference type="PROSITE" id="PS00629">
    <property type="entry name" value="IMP_1"/>
    <property type="match status" value="1"/>
</dbReference>
<evidence type="ECO:0000256" key="1">
    <source>
        <dbReference type="ARBA" id="ARBA00001946"/>
    </source>
</evidence>
<dbReference type="InterPro" id="IPR020550">
    <property type="entry name" value="Inositol_monophosphatase_CS"/>
</dbReference>
<dbReference type="Pfam" id="PF22217">
    <property type="entry name" value="ACDH-11_C"/>
    <property type="match status" value="1"/>
</dbReference>
<keyword evidence="8" id="KW-0378">Hydrolase</keyword>
<dbReference type="Pfam" id="PF00441">
    <property type="entry name" value="Acyl-CoA_dh_1"/>
    <property type="match status" value="1"/>
</dbReference>
<evidence type="ECO:0000256" key="9">
    <source>
        <dbReference type="ARBA" id="ARBA00022827"/>
    </source>
</evidence>
<evidence type="ECO:0000256" key="11">
    <source>
        <dbReference type="PIRSR" id="PIRSR600760-2"/>
    </source>
</evidence>
<dbReference type="InterPro" id="IPR006239">
    <property type="entry name" value="DPNP"/>
</dbReference>
<gene>
    <name evidence="17" type="ORF">BZG36_02288</name>
</gene>
<dbReference type="InterPro" id="IPR052904">
    <property type="entry name" value="Acyl-CoA_dehydrogenase-like"/>
</dbReference>
<evidence type="ECO:0000256" key="10">
    <source>
        <dbReference type="ARBA" id="ARBA00022842"/>
    </source>
</evidence>
<keyword evidence="12" id="KW-0472">Membrane</keyword>
<evidence type="ECO:0000256" key="8">
    <source>
        <dbReference type="ARBA" id="ARBA00022801"/>
    </source>
</evidence>
<dbReference type="PROSITE" id="PS00073">
    <property type="entry name" value="ACYL_COA_DH_2"/>
    <property type="match status" value="1"/>
</dbReference>
<feature type="domain" description="Adaptive response protein AidB N-terminal" evidence="15">
    <location>
        <begin position="319"/>
        <end position="467"/>
    </location>
</feature>
<dbReference type="OrthoDB" id="10251155at2759"/>
<comment type="caution">
    <text evidence="17">The sequence shown here is derived from an EMBL/GenBank/DDBJ whole genome shotgun (WGS) entry which is preliminary data.</text>
</comment>
<dbReference type="Gene3D" id="1.20.140.10">
    <property type="entry name" value="Butyryl-CoA Dehydrogenase, subunit A, domain 3"/>
    <property type="match status" value="1"/>
</dbReference>
<dbReference type="AlphaFoldDB" id="A0A261XY81"/>
<evidence type="ECO:0000313" key="17">
    <source>
        <dbReference type="EMBL" id="OZJ03302.1"/>
    </source>
</evidence>
<dbReference type="InterPro" id="IPR009075">
    <property type="entry name" value="AcylCo_DH/oxidase_C"/>
</dbReference>
<feature type="binding site" evidence="11">
    <location>
        <position position="120"/>
    </location>
    <ligand>
        <name>Mg(2+)</name>
        <dbReference type="ChEBI" id="CHEBI:18420"/>
        <label>1</label>
        <note>catalytic</note>
    </ligand>
</feature>
<evidence type="ECO:0000259" key="14">
    <source>
        <dbReference type="Pfam" id="PF02770"/>
    </source>
</evidence>
<proteinExistence type="inferred from homology"/>
<dbReference type="Gene3D" id="3.30.540.10">
    <property type="entry name" value="Fructose-1,6-Bisphosphatase, subunit A, domain 1"/>
    <property type="match status" value="1"/>
</dbReference>
<name>A0A261XY81_9FUNG</name>
<dbReference type="SUPFAM" id="SSF56655">
    <property type="entry name" value="Carbohydrate phosphatase"/>
    <property type="match status" value="1"/>
</dbReference>
<dbReference type="EMBL" id="MVBO01000092">
    <property type="protein sequence ID" value="OZJ03302.1"/>
    <property type="molecule type" value="Genomic_DNA"/>
</dbReference>
<evidence type="ECO:0000256" key="4">
    <source>
        <dbReference type="ARBA" id="ARBA00009759"/>
    </source>
</evidence>
<dbReference type="Gene3D" id="6.10.250.600">
    <property type="match status" value="1"/>
</dbReference>
<dbReference type="SUPFAM" id="SSF56645">
    <property type="entry name" value="Acyl-CoA dehydrogenase NM domain-like"/>
    <property type="match status" value="1"/>
</dbReference>
<accession>A0A261XY81</accession>
<keyword evidence="10 11" id="KW-0460">Magnesium</keyword>
<dbReference type="Gene3D" id="2.40.110.20">
    <property type="match status" value="1"/>
</dbReference>
<dbReference type="InterPro" id="IPR009100">
    <property type="entry name" value="AcylCoA_DH/oxidase_NM_dom_sf"/>
</dbReference>
<comment type="similarity">
    <text evidence="3">Belongs to the acyl-CoA dehydrogenase family.</text>
</comment>
<dbReference type="InterPro" id="IPR000760">
    <property type="entry name" value="Inositol_monophosphatase-like"/>
</dbReference>
<evidence type="ECO:0000259" key="13">
    <source>
        <dbReference type="Pfam" id="PF00441"/>
    </source>
</evidence>
<evidence type="ECO:0000256" key="2">
    <source>
        <dbReference type="ARBA" id="ARBA00001974"/>
    </source>
</evidence>
<feature type="non-terminal residue" evidence="17">
    <location>
        <position position="907"/>
    </location>
</feature>